<accession>G9QJ25</accession>
<organism evidence="1 2">
    <name type="scientific">Bacillus smithii 7_3_47FAA</name>
    <dbReference type="NCBI Taxonomy" id="665952"/>
    <lineage>
        <taxon>Bacteria</taxon>
        <taxon>Bacillati</taxon>
        <taxon>Bacillota</taxon>
        <taxon>Bacilli</taxon>
        <taxon>Bacillales</taxon>
        <taxon>Bacillaceae</taxon>
        <taxon>Bacillus</taxon>
    </lineage>
</organism>
<keyword evidence="2" id="KW-1185">Reference proteome</keyword>
<dbReference type="RefSeq" id="WP_003353271.1">
    <property type="nucleotide sequence ID" value="NZ_JH414745.1"/>
</dbReference>
<protein>
    <submittedName>
        <fullName evidence="1">Uncharacterized protein</fullName>
    </submittedName>
</protein>
<dbReference type="AlphaFoldDB" id="G9QJ25"/>
<evidence type="ECO:0000313" key="2">
    <source>
        <dbReference type="Proteomes" id="UP000011747"/>
    </source>
</evidence>
<dbReference type="HOGENOM" id="CLU_3076937_0_0_9"/>
<name>G9QJ25_9BACI</name>
<dbReference type="EMBL" id="ACWF01000050">
    <property type="protein sequence ID" value="EHL78847.1"/>
    <property type="molecule type" value="Genomic_DNA"/>
</dbReference>
<evidence type="ECO:0000313" key="1">
    <source>
        <dbReference type="EMBL" id="EHL78847.1"/>
    </source>
</evidence>
<comment type="caution">
    <text evidence="1">The sequence shown here is derived from an EMBL/GenBank/DDBJ whole genome shotgun (WGS) entry which is preliminary data.</text>
</comment>
<proteinExistence type="predicted"/>
<reference evidence="1 2" key="1">
    <citation type="submission" date="2011-09" db="EMBL/GenBank/DDBJ databases">
        <title>The Genome Sequence of Bacillus smithii 7_3_47FAA.</title>
        <authorList>
            <consortium name="The Broad Institute Genome Sequencing Platform"/>
            <person name="Earl A."/>
            <person name="Ward D."/>
            <person name="Feldgarden M."/>
            <person name="Gevers D."/>
            <person name="Daigneault M."/>
            <person name="Strauss J."/>
            <person name="Allen-Vercoe E."/>
            <person name="Young S.K."/>
            <person name="Zeng Q."/>
            <person name="Gargeya S."/>
            <person name="Fitzgerald M."/>
            <person name="Haas B."/>
            <person name="Abouelleil A."/>
            <person name="Alvarado L."/>
            <person name="Arachchi H.M."/>
            <person name="Berlin A."/>
            <person name="Brown A."/>
            <person name="Chapman S.B."/>
            <person name="Chen Z."/>
            <person name="Dunbar C."/>
            <person name="Freedman E."/>
            <person name="Gearin G."/>
            <person name="Goldberg J."/>
            <person name="Griggs A."/>
            <person name="Gujja S."/>
            <person name="Heiman D."/>
            <person name="Howarth C."/>
            <person name="Larson L."/>
            <person name="Lui A."/>
            <person name="MacDonald P.J.P."/>
            <person name="Montmayeur A."/>
            <person name="Murphy C."/>
            <person name="Neiman D."/>
            <person name="Pearson M."/>
            <person name="Priest M."/>
            <person name="Roberts A."/>
            <person name="Saif S."/>
            <person name="Shea T."/>
            <person name="Shenoy N."/>
            <person name="Sisk P."/>
            <person name="Stolte C."/>
            <person name="Sykes S."/>
            <person name="Wortman J."/>
            <person name="Nusbaum C."/>
            <person name="Birren B."/>
        </authorList>
    </citation>
    <scope>NUCLEOTIDE SEQUENCE [LARGE SCALE GENOMIC DNA]</scope>
    <source>
        <strain evidence="1 2">7_3_47FAA</strain>
    </source>
</reference>
<gene>
    <name evidence="1" type="ORF">HMPREF1015_02186</name>
</gene>
<sequence length="52" mass="6145">MEIEPESLNRKAKKCYKWLKNKRPISVSRIGKNNGTEYETAKIIYQQIEAFV</sequence>
<dbReference type="Proteomes" id="UP000011747">
    <property type="component" value="Unassembled WGS sequence"/>
</dbReference>